<keyword evidence="4 9" id="KW-0489">Methyltransferase</keyword>
<feature type="domain" description="Methylguanine DNA methyltransferase ribonuclease-like" evidence="11">
    <location>
        <begin position="4"/>
        <end position="65"/>
    </location>
</feature>
<comment type="catalytic activity">
    <reaction evidence="8 9">
        <text>a 6-O-methyl-2'-deoxyguanosine in DNA + L-cysteinyl-[protein] = S-methyl-L-cysteinyl-[protein] + a 2'-deoxyguanosine in DNA</text>
        <dbReference type="Rhea" id="RHEA:24000"/>
        <dbReference type="Rhea" id="RHEA-COMP:10131"/>
        <dbReference type="Rhea" id="RHEA-COMP:10132"/>
        <dbReference type="Rhea" id="RHEA-COMP:11367"/>
        <dbReference type="Rhea" id="RHEA-COMP:11368"/>
        <dbReference type="ChEBI" id="CHEBI:29950"/>
        <dbReference type="ChEBI" id="CHEBI:82612"/>
        <dbReference type="ChEBI" id="CHEBI:85445"/>
        <dbReference type="ChEBI" id="CHEBI:85448"/>
        <dbReference type="EC" id="2.1.1.63"/>
    </reaction>
</comment>
<reference evidence="12 13" key="1">
    <citation type="submission" date="2020-08" db="EMBL/GenBank/DDBJ databases">
        <title>Genomic Encyclopedia of Type Strains, Phase IV (KMG-V): Genome sequencing to study the core and pangenomes of soil and plant-associated prokaryotes.</title>
        <authorList>
            <person name="Whitman W."/>
        </authorList>
    </citation>
    <scope>NUCLEOTIDE SEQUENCE [LARGE SCALE GENOMIC DNA]</scope>
    <source>
        <strain evidence="12 13">MP601</strain>
    </source>
</reference>
<dbReference type="NCBIfam" id="TIGR00589">
    <property type="entry name" value="ogt"/>
    <property type="match status" value="1"/>
</dbReference>
<dbReference type="EC" id="2.1.1.63" evidence="9"/>
<evidence type="ECO:0000256" key="7">
    <source>
        <dbReference type="ARBA" id="ARBA00023204"/>
    </source>
</evidence>
<evidence type="ECO:0000256" key="5">
    <source>
        <dbReference type="ARBA" id="ARBA00022679"/>
    </source>
</evidence>
<keyword evidence="6 9" id="KW-0227">DNA damage</keyword>
<dbReference type="PROSITE" id="PS00374">
    <property type="entry name" value="MGMT"/>
    <property type="match status" value="1"/>
</dbReference>
<dbReference type="PANTHER" id="PTHR10815">
    <property type="entry name" value="METHYLATED-DNA--PROTEIN-CYSTEINE METHYLTRANSFERASE"/>
    <property type="match status" value="1"/>
</dbReference>
<dbReference type="GO" id="GO:0032259">
    <property type="term" value="P:methylation"/>
    <property type="evidence" value="ECO:0007669"/>
    <property type="project" value="UniProtKB-KW"/>
</dbReference>
<dbReference type="Gene3D" id="1.10.10.10">
    <property type="entry name" value="Winged helix-like DNA-binding domain superfamily/Winged helix DNA-binding domain"/>
    <property type="match status" value="1"/>
</dbReference>
<dbReference type="CDD" id="cd06445">
    <property type="entry name" value="ATase"/>
    <property type="match status" value="1"/>
</dbReference>
<evidence type="ECO:0000313" key="13">
    <source>
        <dbReference type="Proteomes" id="UP000548326"/>
    </source>
</evidence>
<protein>
    <recommendedName>
        <fullName evidence="9">Methylated-DNA--protein-cysteine methyltransferase</fullName>
        <ecNumber evidence="9">2.1.1.63</ecNumber>
    </recommendedName>
    <alternativeName>
        <fullName evidence="9">6-O-methylguanine-DNA methyltransferase</fullName>
        <shortName evidence="9">MGMT</shortName>
    </alternativeName>
    <alternativeName>
        <fullName evidence="9">O-6-methylguanine-DNA-alkyltransferase</fullName>
    </alternativeName>
</protein>
<evidence type="ECO:0000256" key="9">
    <source>
        <dbReference type="HAMAP-Rule" id="MF_00772"/>
    </source>
</evidence>
<comment type="miscellaneous">
    <text evidence="9">This enzyme catalyzes only one turnover and therefore is not strictly catalytic. According to one definition, an enzyme is a biocatalyst that acts repeatedly and over many reaction cycles.</text>
</comment>
<evidence type="ECO:0000256" key="6">
    <source>
        <dbReference type="ARBA" id="ARBA00022763"/>
    </source>
</evidence>
<organism evidence="12 13">
    <name type="scientific">Mucilaginibacter lappiensis</name>
    <dbReference type="NCBI Taxonomy" id="354630"/>
    <lineage>
        <taxon>Bacteria</taxon>
        <taxon>Pseudomonadati</taxon>
        <taxon>Bacteroidota</taxon>
        <taxon>Sphingobacteriia</taxon>
        <taxon>Sphingobacteriales</taxon>
        <taxon>Sphingobacteriaceae</taxon>
        <taxon>Mucilaginibacter</taxon>
    </lineage>
</organism>
<comment type="subcellular location">
    <subcellularLocation>
        <location evidence="9">Cytoplasm</location>
    </subcellularLocation>
</comment>
<sequence>MPLAYCNTPLGITRIIEEDGFIASISARDEEYEITPAPTPLLQMAIDQLDEYFKGERKEFDLPLKQAGTSFQQQVWDELLQIKYGRTISYAQQSNQMNSPLAIRAIASANGKNDLWIVVPCHRVIGSDGSLTGYAGGLWRKKWLLEHEAKVMGIGQTRFDF</sequence>
<comment type="caution">
    <text evidence="12">The sequence shown here is derived from an EMBL/GenBank/DDBJ whole genome shotgun (WGS) entry which is preliminary data.</text>
</comment>
<dbReference type="AlphaFoldDB" id="A0A841JH46"/>
<dbReference type="InterPro" id="IPR008332">
    <property type="entry name" value="MethylG_MeTrfase_N"/>
</dbReference>
<dbReference type="InterPro" id="IPR014048">
    <property type="entry name" value="MethylDNA_cys_MeTrfase_DNA-bd"/>
</dbReference>
<evidence type="ECO:0000256" key="2">
    <source>
        <dbReference type="ARBA" id="ARBA00008711"/>
    </source>
</evidence>
<dbReference type="Pfam" id="PF01035">
    <property type="entry name" value="DNA_binding_1"/>
    <property type="match status" value="1"/>
</dbReference>
<dbReference type="RefSeq" id="WP_183589266.1">
    <property type="nucleotide sequence ID" value="NZ_JACHCA010000015.1"/>
</dbReference>
<keyword evidence="3 9" id="KW-0963">Cytoplasm</keyword>
<evidence type="ECO:0000313" key="12">
    <source>
        <dbReference type="EMBL" id="MBB6130489.1"/>
    </source>
</evidence>
<proteinExistence type="inferred from homology"/>
<dbReference type="HAMAP" id="MF_00772">
    <property type="entry name" value="OGT"/>
    <property type="match status" value="1"/>
</dbReference>
<gene>
    <name evidence="12" type="ORF">HDF22_004629</name>
</gene>
<dbReference type="PANTHER" id="PTHR10815:SF5">
    <property type="entry name" value="METHYLATED-DNA--PROTEIN-CYSTEINE METHYLTRANSFERASE"/>
    <property type="match status" value="1"/>
</dbReference>
<accession>A0A841JH46</accession>
<comment type="function">
    <text evidence="9">Involved in the cellular defense against the biological effects of O6-methylguanine (O6-MeG) and O4-methylthymine (O4-MeT) in DNA. Repairs the methylated nucleobase in DNA by stoichiometrically transferring the methyl group to a cysteine residue in the enzyme. This is a suicide reaction: the enzyme is irreversibly inactivated.</text>
</comment>
<dbReference type="InterPro" id="IPR023546">
    <property type="entry name" value="MGMT"/>
</dbReference>
<dbReference type="GO" id="GO:0003908">
    <property type="term" value="F:methylated-DNA-[protein]-cysteine S-methyltransferase activity"/>
    <property type="evidence" value="ECO:0007669"/>
    <property type="project" value="UniProtKB-UniRule"/>
</dbReference>
<feature type="domain" description="Methylated-DNA-[protein]-cysteine S-methyltransferase DNA binding" evidence="10">
    <location>
        <begin position="70"/>
        <end position="149"/>
    </location>
</feature>
<evidence type="ECO:0000259" key="11">
    <source>
        <dbReference type="Pfam" id="PF02870"/>
    </source>
</evidence>
<dbReference type="FunFam" id="1.10.10.10:FF:000214">
    <property type="entry name" value="Methylated-DNA--protein-cysteine methyltransferase"/>
    <property type="match status" value="1"/>
</dbReference>
<dbReference type="InterPro" id="IPR001497">
    <property type="entry name" value="MethylDNA_cys_MeTrfase_AS"/>
</dbReference>
<feature type="active site" description="Nucleophile; methyl group acceptor" evidence="9">
    <location>
        <position position="121"/>
    </location>
</feature>
<keyword evidence="5 9" id="KW-0808">Transferase</keyword>
<dbReference type="SUPFAM" id="SSF46767">
    <property type="entry name" value="Methylated DNA-protein cysteine methyltransferase, C-terminal domain"/>
    <property type="match status" value="1"/>
</dbReference>
<evidence type="ECO:0000256" key="3">
    <source>
        <dbReference type="ARBA" id="ARBA00022490"/>
    </source>
</evidence>
<evidence type="ECO:0000256" key="1">
    <source>
        <dbReference type="ARBA" id="ARBA00001286"/>
    </source>
</evidence>
<evidence type="ECO:0000256" key="4">
    <source>
        <dbReference type="ARBA" id="ARBA00022603"/>
    </source>
</evidence>
<dbReference type="Proteomes" id="UP000548326">
    <property type="component" value="Unassembled WGS sequence"/>
</dbReference>
<dbReference type="GO" id="GO:0005737">
    <property type="term" value="C:cytoplasm"/>
    <property type="evidence" value="ECO:0007669"/>
    <property type="project" value="UniProtKB-SubCell"/>
</dbReference>
<comment type="catalytic activity">
    <reaction evidence="1 9">
        <text>a 4-O-methyl-thymidine in DNA + L-cysteinyl-[protein] = a thymidine in DNA + S-methyl-L-cysteinyl-[protein]</text>
        <dbReference type="Rhea" id="RHEA:53428"/>
        <dbReference type="Rhea" id="RHEA-COMP:10131"/>
        <dbReference type="Rhea" id="RHEA-COMP:10132"/>
        <dbReference type="Rhea" id="RHEA-COMP:13555"/>
        <dbReference type="Rhea" id="RHEA-COMP:13556"/>
        <dbReference type="ChEBI" id="CHEBI:29950"/>
        <dbReference type="ChEBI" id="CHEBI:82612"/>
        <dbReference type="ChEBI" id="CHEBI:137386"/>
        <dbReference type="ChEBI" id="CHEBI:137387"/>
        <dbReference type="EC" id="2.1.1.63"/>
    </reaction>
</comment>
<dbReference type="SUPFAM" id="SSF53155">
    <property type="entry name" value="Methylated DNA-protein cysteine methyltransferase domain"/>
    <property type="match status" value="1"/>
</dbReference>
<dbReference type="EMBL" id="JACHCA010000015">
    <property type="protein sequence ID" value="MBB6130489.1"/>
    <property type="molecule type" value="Genomic_DNA"/>
</dbReference>
<evidence type="ECO:0000259" key="10">
    <source>
        <dbReference type="Pfam" id="PF01035"/>
    </source>
</evidence>
<keyword evidence="7 9" id="KW-0234">DNA repair</keyword>
<name>A0A841JH46_9SPHI</name>
<dbReference type="InterPro" id="IPR036631">
    <property type="entry name" value="MGMT_N_sf"/>
</dbReference>
<dbReference type="InterPro" id="IPR036217">
    <property type="entry name" value="MethylDNA_cys_MeTrfase_DNAb"/>
</dbReference>
<dbReference type="Gene3D" id="3.30.160.70">
    <property type="entry name" value="Methylated DNA-protein cysteine methyltransferase domain"/>
    <property type="match status" value="1"/>
</dbReference>
<dbReference type="Pfam" id="PF02870">
    <property type="entry name" value="Methyltransf_1N"/>
    <property type="match status" value="1"/>
</dbReference>
<dbReference type="InterPro" id="IPR036388">
    <property type="entry name" value="WH-like_DNA-bd_sf"/>
</dbReference>
<comment type="similarity">
    <text evidence="2 9">Belongs to the MGMT family.</text>
</comment>
<evidence type="ECO:0000256" key="8">
    <source>
        <dbReference type="ARBA" id="ARBA00049348"/>
    </source>
</evidence>
<dbReference type="GO" id="GO:0006307">
    <property type="term" value="P:DNA alkylation repair"/>
    <property type="evidence" value="ECO:0007669"/>
    <property type="project" value="UniProtKB-UniRule"/>
</dbReference>